<feature type="region of interest" description="Disordered" evidence="1">
    <location>
        <begin position="1"/>
        <end position="30"/>
    </location>
</feature>
<sequence length="665" mass="73435">MTGTGGTGGTSISDPQGPVHSGGGDQNNTYYYSTGLREPLVRAGVDRREIVHEHRRRLAKCFVWPGGYARAADRLARPGAVVLLEGPPGIGRRSTATMLLVEASVQGSRIEELPTVREEESFEPSPDDRYLLDLSSIGDSDYPAAQRTLMSYRALVEESGARLVTVTPSGLEWMLDAELAPLVVHLERPSGRAVFSRHLRVRGVRFEYEQLDHGDLPHLFETAPMWELDRLAGLVVQARDRAGHGTSFEHWRDEAVAAATNWSQQVAGELRQHRGAEERALLLAASMTSGGPADTVLSAAYSLLGVLGHPQDETPRLARAGLGEQLEELSLAREDDGRVRFVRLAYDDAVRRHFWENFPDLRADFRDWVGACMELPGLGAEGRARLVARFAEQALRTDRPDDLHLLIERWTQPSVQGRLRAEAAAALELGLSHERYGSRFRSHAYQWVTAARLAPDLARVLTVVCRQVMAVTHPEQAMVRLRHLALRQENPEDIKAAARSALLELARGNRGLYGRLVHRLLPRARPADGGLDVLLALLDPAELRVHPPWQAFVFAWRAVMAGKPARAWSPPVQRWLAALTLRQVGEEVLNALLLAAYGDRDLLNRLYVTTCDWADSEPVDMPEGLRAQCGARARTADRFCREIDLAQGVGGLSSASGARATREGP</sequence>
<evidence type="ECO:0000313" key="2">
    <source>
        <dbReference type="EMBL" id="WUX38655.1"/>
    </source>
</evidence>
<dbReference type="RefSeq" id="WP_329357076.1">
    <property type="nucleotide sequence ID" value="NZ_CP108670.1"/>
</dbReference>
<evidence type="ECO:0008006" key="4">
    <source>
        <dbReference type="Google" id="ProtNLM"/>
    </source>
</evidence>
<organism evidence="2 3">
    <name type="scientific">Streptomyces anulatus</name>
    <name type="common">Streptomyces chrysomallus</name>
    <dbReference type="NCBI Taxonomy" id="1892"/>
    <lineage>
        <taxon>Bacteria</taxon>
        <taxon>Bacillati</taxon>
        <taxon>Actinomycetota</taxon>
        <taxon>Actinomycetes</taxon>
        <taxon>Kitasatosporales</taxon>
        <taxon>Streptomycetaceae</taxon>
        <taxon>Streptomyces</taxon>
    </lineage>
</organism>
<evidence type="ECO:0000256" key="1">
    <source>
        <dbReference type="SAM" id="MobiDB-lite"/>
    </source>
</evidence>
<dbReference type="EMBL" id="CP109491">
    <property type="protein sequence ID" value="WUX38655.1"/>
    <property type="molecule type" value="Genomic_DNA"/>
</dbReference>
<protein>
    <recommendedName>
        <fullName evidence="4">ATP-binding protein</fullName>
    </recommendedName>
</protein>
<accession>A0ABZ1ZJN1</accession>
<dbReference type="Proteomes" id="UP001431926">
    <property type="component" value="Chromosome"/>
</dbReference>
<keyword evidence="3" id="KW-1185">Reference proteome</keyword>
<proteinExistence type="predicted"/>
<gene>
    <name evidence="2" type="ORF">OG367_21495</name>
</gene>
<reference evidence="2" key="1">
    <citation type="submission" date="2022-10" db="EMBL/GenBank/DDBJ databases">
        <title>The complete genomes of actinobacterial strains from the NBC collection.</title>
        <authorList>
            <person name="Joergensen T.S."/>
            <person name="Alvarez Arevalo M."/>
            <person name="Sterndorff E.B."/>
            <person name="Faurdal D."/>
            <person name="Vuksanovic O."/>
            <person name="Mourched A.-S."/>
            <person name="Charusanti P."/>
            <person name="Shaw S."/>
            <person name="Blin K."/>
            <person name="Weber T."/>
        </authorList>
    </citation>
    <scope>NUCLEOTIDE SEQUENCE</scope>
    <source>
        <strain evidence="2">NBC_01436</strain>
    </source>
</reference>
<evidence type="ECO:0000313" key="3">
    <source>
        <dbReference type="Proteomes" id="UP001431926"/>
    </source>
</evidence>
<name>A0ABZ1ZJN1_STRAQ</name>